<sequence length="258" mass="28867">MYCRGWMAALLCIDELDEPPNLDELGVVINQLLSRKAAGVDGIPPEIWKNGVPALLNKLHVLLVCYWEQGRLPQDLREATIITLYKNKGVKSECSNYRGITLLSVAGKILARILLNRLVPTIAEENIPESQCGFRANRGTTDIVFVLRQLQEKCREQNKGLYVTFVDLTKAFNIVSRSGLWLILERPGCPPKFLQMVIQLHENQRGQVRLNGGLSEPFPISNGVKQVCVLAPTLFSIFFSIMLKQATVDLDFDEGLGC</sequence>
<organism evidence="2 3">
    <name type="scientific">Stylophora pistillata</name>
    <name type="common">Smooth cauliflower coral</name>
    <dbReference type="NCBI Taxonomy" id="50429"/>
    <lineage>
        <taxon>Eukaryota</taxon>
        <taxon>Metazoa</taxon>
        <taxon>Cnidaria</taxon>
        <taxon>Anthozoa</taxon>
        <taxon>Hexacorallia</taxon>
        <taxon>Scleractinia</taxon>
        <taxon>Astrocoeniina</taxon>
        <taxon>Pocilloporidae</taxon>
        <taxon>Stylophora</taxon>
    </lineage>
</organism>
<dbReference type="Proteomes" id="UP000225706">
    <property type="component" value="Unassembled WGS sequence"/>
</dbReference>
<dbReference type="SUPFAM" id="SSF56672">
    <property type="entry name" value="DNA/RNA polymerases"/>
    <property type="match status" value="1"/>
</dbReference>
<evidence type="ECO:0000313" key="2">
    <source>
        <dbReference type="EMBL" id="PFX32102.1"/>
    </source>
</evidence>
<comment type="caution">
    <text evidence="2">The sequence shown here is derived from an EMBL/GenBank/DDBJ whole genome shotgun (WGS) entry which is preliminary data.</text>
</comment>
<evidence type="ECO:0000259" key="1">
    <source>
        <dbReference type="Pfam" id="PF00078"/>
    </source>
</evidence>
<dbReference type="InterPro" id="IPR000477">
    <property type="entry name" value="RT_dom"/>
</dbReference>
<keyword evidence="3" id="KW-1185">Reference proteome</keyword>
<gene>
    <name evidence="2" type="primary">Pol</name>
    <name evidence="2" type="ORF">AWC38_SpisGene3042</name>
</gene>
<dbReference type="OrthoDB" id="5984501at2759"/>
<evidence type="ECO:0000313" key="3">
    <source>
        <dbReference type="Proteomes" id="UP000225706"/>
    </source>
</evidence>
<dbReference type="PANTHER" id="PTHR19446">
    <property type="entry name" value="REVERSE TRANSCRIPTASES"/>
    <property type="match status" value="1"/>
</dbReference>
<feature type="domain" description="Reverse transcriptase" evidence="1">
    <location>
        <begin position="91"/>
        <end position="246"/>
    </location>
</feature>
<name>A0A2B4SU76_STYPI</name>
<reference evidence="3" key="1">
    <citation type="journal article" date="2017" name="bioRxiv">
        <title>Comparative analysis of the genomes of Stylophora pistillata and Acropora digitifera provides evidence for extensive differences between species of corals.</title>
        <authorList>
            <person name="Voolstra C.R."/>
            <person name="Li Y."/>
            <person name="Liew Y.J."/>
            <person name="Baumgarten S."/>
            <person name="Zoccola D."/>
            <person name="Flot J.-F."/>
            <person name="Tambutte S."/>
            <person name="Allemand D."/>
            <person name="Aranda M."/>
        </authorList>
    </citation>
    <scope>NUCLEOTIDE SEQUENCE [LARGE SCALE GENOMIC DNA]</scope>
</reference>
<dbReference type="CDD" id="cd01650">
    <property type="entry name" value="RT_nLTR_like"/>
    <property type="match status" value="1"/>
</dbReference>
<protein>
    <submittedName>
        <fullName evidence="2">LINE-1 retrotransposable element ORF2 protein</fullName>
    </submittedName>
</protein>
<dbReference type="AlphaFoldDB" id="A0A2B4SU76"/>
<proteinExistence type="predicted"/>
<dbReference type="InterPro" id="IPR043502">
    <property type="entry name" value="DNA/RNA_pol_sf"/>
</dbReference>
<dbReference type="EMBL" id="LSMT01000027">
    <property type="protein sequence ID" value="PFX32102.1"/>
    <property type="molecule type" value="Genomic_DNA"/>
</dbReference>
<dbReference type="Pfam" id="PF00078">
    <property type="entry name" value="RVT_1"/>
    <property type="match status" value="1"/>
</dbReference>
<accession>A0A2B4SU76</accession>